<evidence type="ECO:0000259" key="1">
    <source>
        <dbReference type="Pfam" id="PF00326"/>
    </source>
</evidence>
<dbReference type="RefSeq" id="WP_062229995.1">
    <property type="nucleotide sequence ID" value="NZ_JBIBIH010000005.1"/>
</dbReference>
<evidence type="ECO:0000313" key="2">
    <source>
        <dbReference type="EMBL" id="KUM85743.1"/>
    </source>
</evidence>
<sequence length="649" mass="70706">MQTSAYGSWPSPIDAALAAAHDGHPEWLGFVGDEVWWTEPRPAEGGRRTLVRRRADGREEPVLPAPWNVRSRVIEYGGHPWAGEVVAGAPLVVFVHFADQRLYRFEPGGEPVPLTPVSPVGGGLRWAQPQLRPELGEVWCVLEEFTGDGPTDVRRVLAAVPLDGSAVQDRDAVRELTDVRHRFVTGPRLSPDGSRAAWLAWDHPRMPWDGTELIVAEVHEGALREPRRVAGGPEESIAQADWAPDGRLLYASDRTGWWNLYRDGEQLCPREEEFGGALWKLGHRWFAPLDSGLIAVVHGTGSTALGILDPETGELVDAAGPWTEFAPTLAVHGERVLAVGASPRTAYEVVELDTRTGRARVVGAEHDDPVDPVHYPEPQIRVFTGPDGRDIHAHVYPPHHPGYRAPGDELPPYVVWAHGGPTGHAPLVLDLSIAYFTSRGIGVAEVNYGGSTGYGRQYRNRLREQWGVVDVEDCAAVALALADEGTADRDRLAVRGGSAGGWTAAASLTTTDVYACGTIVYPILDLAGWGTGETHDFESQYLESLVGPLAEVPGRYAERSPVEHADRVTAPFLLLQGLDDVICPPAQCERFLARIDGRQVPHAYLAFEGEGHGFRRADTMVRALEAELSLYAQVFGLNPPGVPTLELTR</sequence>
<gene>
    <name evidence="2" type="ORF">AQI94_27555</name>
</gene>
<dbReference type="GO" id="GO:0008236">
    <property type="term" value="F:serine-type peptidase activity"/>
    <property type="evidence" value="ECO:0007669"/>
    <property type="project" value="InterPro"/>
</dbReference>
<dbReference type="Gene3D" id="2.120.10.30">
    <property type="entry name" value="TolB, C-terminal domain"/>
    <property type="match status" value="1"/>
</dbReference>
<accession>A0A117PQ78</accession>
<proteinExistence type="predicted"/>
<dbReference type="PANTHER" id="PTHR43056:SF5">
    <property type="entry name" value="PEPTIDASE S9 PROLYL OLIGOPEPTIDASE CATALYTIC DOMAIN-CONTAINING PROTEIN"/>
    <property type="match status" value="1"/>
</dbReference>
<dbReference type="InterPro" id="IPR029058">
    <property type="entry name" value="AB_hydrolase_fold"/>
</dbReference>
<dbReference type="InterPro" id="IPR011042">
    <property type="entry name" value="6-blade_b-propeller_TolB-like"/>
</dbReference>
<dbReference type="Pfam" id="PF07676">
    <property type="entry name" value="PD40"/>
    <property type="match status" value="1"/>
</dbReference>
<dbReference type="Pfam" id="PF00326">
    <property type="entry name" value="Peptidase_S9"/>
    <property type="match status" value="1"/>
</dbReference>
<organism evidence="2 3">
    <name type="scientific">Streptomyces pseudovenezuelae</name>
    <dbReference type="NCBI Taxonomy" id="67350"/>
    <lineage>
        <taxon>Bacteria</taxon>
        <taxon>Bacillati</taxon>
        <taxon>Actinomycetota</taxon>
        <taxon>Actinomycetes</taxon>
        <taxon>Kitasatosporales</taxon>
        <taxon>Streptomycetaceae</taxon>
        <taxon>Streptomyces</taxon>
        <taxon>Streptomyces aurantiacus group</taxon>
    </lineage>
</organism>
<reference evidence="2 3" key="1">
    <citation type="submission" date="2015-10" db="EMBL/GenBank/DDBJ databases">
        <title>Draft genome sequence of Streptomyces pseudovenezuelae DSM 40212, type strain for the species Streptomyces pseudovenezuelae.</title>
        <authorList>
            <person name="Ruckert C."/>
            <person name="Winkler A."/>
            <person name="Kalinowski J."/>
            <person name="Kampfer P."/>
            <person name="Glaeser S."/>
        </authorList>
    </citation>
    <scope>NUCLEOTIDE SEQUENCE [LARGE SCALE GENOMIC DNA]</scope>
    <source>
        <strain evidence="2 3">DSM 40212</strain>
    </source>
</reference>
<dbReference type="SUPFAM" id="SSF53474">
    <property type="entry name" value="alpha/beta-Hydrolases"/>
    <property type="match status" value="1"/>
</dbReference>
<dbReference type="EMBL" id="LMWM01000029">
    <property type="protein sequence ID" value="KUM85743.1"/>
    <property type="molecule type" value="Genomic_DNA"/>
</dbReference>
<dbReference type="Proteomes" id="UP000053039">
    <property type="component" value="Unassembled WGS sequence"/>
</dbReference>
<dbReference type="InterPro" id="IPR011659">
    <property type="entry name" value="WD40"/>
</dbReference>
<dbReference type="SUPFAM" id="SSF82171">
    <property type="entry name" value="DPP6 N-terminal domain-like"/>
    <property type="match status" value="1"/>
</dbReference>
<dbReference type="AlphaFoldDB" id="A0A117PQ78"/>
<comment type="caution">
    <text evidence="2">The sequence shown here is derived from an EMBL/GenBank/DDBJ whole genome shotgun (WGS) entry which is preliminary data.</text>
</comment>
<dbReference type="InterPro" id="IPR001375">
    <property type="entry name" value="Peptidase_S9_cat"/>
</dbReference>
<evidence type="ECO:0000313" key="3">
    <source>
        <dbReference type="Proteomes" id="UP000053039"/>
    </source>
</evidence>
<dbReference type="GO" id="GO:0006508">
    <property type="term" value="P:proteolysis"/>
    <property type="evidence" value="ECO:0007669"/>
    <property type="project" value="InterPro"/>
</dbReference>
<name>A0A117PQ78_9ACTN</name>
<dbReference type="InterPro" id="IPR050585">
    <property type="entry name" value="Xaa-Pro_dipeptidyl-ppase/CocE"/>
</dbReference>
<feature type="domain" description="Peptidase S9 prolyl oligopeptidase catalytic" evidence="1">
    <location>
        <begin position="431"/>
        <end position="636"/>
    </location>
</feature>
<dbReference type="PANTHER" id="PTHR43056">
    <property type="entry name" value="PEPTIDASE S9 PROLYL OLIGOPEPTIDASE"/>
    <property type="match status" value="1"/>
</dbReference>
<protein>
    <submittedName>
        <fullName evidence="2">Acyl-peptide hydrolase</fullName>
    </submittedName>
</protein>
<dbReference type="Gene3D" id="3.40.50.1820">
    <property type="entry name" value="alpha/beta hydrolase"/>
    <property type="match status" value="1"/>
</dbReference>
<keyword evidence="2" id="KW-0378">Hydrolase</keyword>